<feature type="domain" description="Aminotransferase-like plant mobile" evidence="1">
    <location>
        <begin position="24"/>
        <end position="85"/>
    </location>
</feature>
<accession>A0A8X8AP34</accession>
<sequence length="152" mass="17458">MTWLKGKIAESALLRIPKGIRDGLTVKLWSSMQLVQVWVWKRFGELRRPEPNLIRSGFPRLVRWNKLQLEVENVSLVLDSDKESFSSGKLGFPQHLWRKGNVGRRLSNSIYLIGLQCNSEPTKIFHVVLVSALINRPEIAESLKLLLKSLSR</sequence>
<gene>
    <name evidence="2" type="ORF">POTOM_006775</name>
</gene>
<evidence type="ECO:0000313" key="3">
    <source>
        <dbReference type="Proteomes" id="UP000886885"/>
    </source>
</evidence>
<dbReference type="AlphaFoldDB" id="A0A8X8AP34"/>
<dbReference type="InterPro" id="IPR019557">
    <property type="entry name" value="AminoTfrase-like_pln_mobile"/>
</dbReference>
<organism evidence="2 3">
    <name type="scientific">Populus tomentosa</name>
    <name type="common">Chinese white poplar</name>
    <dbReference type="NCBI Taxonomy" id="118781"/>
    <lineage>
        <taxon>Eukaryota</taxon>
        <taxon>Viridiplantae</taxon>
        <taxon>Streptophyta</taxon>
        <taxon>Embryophyta</taxon>
        <taxon>Tracheophyta</taxon>
        <taxon>Spermatophyta</taxon>
        <taxon>Magnoliopsida</taxon>
        <taxon>eudicotyledons</taxon>
        <taxon>Gunneridae</taxon>
        <taxon>Pentapetalae</taxon>
        <taxon>rosids</taxon>
        <taxon>fabids</taxon>
        <taxon>Malpighiales</taxon>
        <taxon>Salicaceae</taxon>
        <taxon>Saliceae</taxon>
        <taxon>Populus</taxon>
    </lineage>
</organism>
<protein>
    <recommendedName>
        <fullName evidence="1">Aminotransferase-like plant mobile domain-containing protein</fullName>
    </recommendedName>
</protein>
<name>A0A8X8AP34_POPTO</name>
<evidence type="ECO:0000313" key="2">
    <source>
        <dbReference type="EMBL" id="KAG6790617.1"/>
    </source>
</evidence>
<reference evidence="2" key="1">
    <citation type="journal article" date="2020" name="bioRxiv">
        <title>Hybrid origin of Populus tomentosa Carr. identified through genome sequencing and phylogenomic analysis.</title>
        <authorList>
            <person name="An X."/>
            <person name="Gao K."/>
            <person name="Chen Z."/>
            <person name="Li J."/>
            <person name="Yang X."/>
            <person name="Yang X."/>
            <person name="Zhou J."/>
            <person name="Guo T."/>
            <person name="Zhao T."/>
            <person name="Huang S."/>
            <person name="Miao D."/>
            <person name="Khan W.U."/>
            <person name="Rao P."/>
            <person name="Ye M."/>
            <person name="Lei B."/>
            <person name="Liao W."/>
            <person name="Wang J."/>
            <person name="Ji L."/>
            <person name="Li Y."/>
            <person name="Guo B."/>
            <person name="Mustafa N.S."/>
            <person name="Li S."/>
            <person name="Yun Q."/>
            <person name="Keller S.R."/>
            <person name="Mao J."/>
            <person name="Zhang R."/>
            <person name="Strauss S.H."/>
        </authorList>
    </citation>
    <scope>NUCLEOTIDE SEQUENCE</scope>
    <source>
        <strain evidence="2">GM15</strain>
        <tissue evidence="2">Leaf</tissue>
    </source>
</reference>
<dbReference type="Proteomes" id="UP000886885">
    <property type="component" value="Chromosome 1D"/>
</dbReference>
<evidence type="ECO:0000259" key="1">
    <source>
        <dbReference type="Pfam" id="PF10536"/>
    </source>
</evidence>
<keyword evidence="3" id="KW-1185">Reference proteome</keyword>
<dbReference type="OrthoDB" id="860401at2759"/>
<dbReference type="Pfam" id="PF10536">
    <property type="entry name" value="PMD"/>
    <property type="match status" value="1"/>
</dbReference>
<dbReference type="EMBL" id="JAAWWB010000002">
    <property type="protein sequence ID" value="KAG6790617.1"/>
    <property type="molecule type" value="Genomic_DNA"/>
</dbReference>
<proteinExistence type="predicted"/>
<comment type="caution">
    <text evidence="2">The sequence shown here is derived from an EMBL/GenBank/DDBJ whole genome shotgun (WGS) entry which is preliminary data.</text>
</comment>